<dbReference type="GO" id="GO:0005576">
    <property type="term" value="C:extracellular region"/>
    <property type="evidence" value="ECO:0007669"/>
    <property type="project" value="TreeGrafter"/>
</dbReference>
<evidence type="ECO:0000256" key="5">
    <source>
        <dbReference type="PROSITE-ProRule" id="PRU00504"/>
    </source>
</evidence>
<evidence type="ECO:0000259" key="7">
    <source>
        <dbReference type="Pfam" id="PF03712"/>
    </source>
</evidence>
<dbReference type="GeneID" id="17258250"/>
<evidence type="ECO:0000256" key="1">
    <source>
        <dbReference type="ARBA" id="ARBA00022729"/>
    </source>
</evidence>
<feature type="domain" description="Copper type II ascorbate-dependent monooxygenase C-terminal" evidence="7">
    <location>
        <begin position="220"/>
        <end position="283"/>
    </location>
</feature>
<evidence type="ECO:0000256" key="4">
    <source>
        <dbReference type="ARBA" id="ARBA00023180"/>
    </source>
</evidence>
<feature type="repeat" description="NHL" evidence="5">
    <location>
        <begin position="425"/>
        <end position="464"/>
    </location>
</feature>
<dbReference type="Gene3D" id="2.120.10.30">
    <property type="entry name" value="TolB, C-terminal domain"/>
    <property type="match status" value="1"/>
</dbReference>
<evidence type="ECO:0000313" key="9">
    <source>
        <dbReference type="Proteomes" id="UP000013827"/>
    </source>
</evidence>
<name>A0A0D3ILJ4_EMIH1</name>
<evidence type="ECO:0000313" key="8">
    <source>
        <dbReference type="EnsemblProtists" id="EOD12129"/>
    </source>
</evidence>
<dbReference type="InterPro" id="IPR001258">
    <property type="entry name" value="NHL_repeat"/>
</dbReference>
<reference evidence="9" key="1">
    <citation type="journal article" date="2013" name="Nature">
        <title>Pan genome of the phytoplankton Emiliania underpins its global distribution.</title>
        <authorList>
            <person name="Read B.A."/>
            <person name="Kegel J."/>
            <person name="Klute M.J."/>
            <person name="Kuo A."/>
            <person name="Lefebvre S.C."/>
            <person name="Maumus F."/>
            <person name="Mayer C."/>
            <person name="Miller J."/>
            <person name="Monier A."/>
            <person name="Salamov A."/>
            <person name="Young J."/>
            <person name="Aguilar M."/>
            <person name="Claverie J.M."/>
            <person name="Frickenhaus S."/>
            <person name="Gonzalez K."/>
            <person name="Herman E.K."/>
            <person name="Lin Y.C."/>
            <person name="Napier J."/>
            <person name="Ogata H."/>
            <person name="Sarno A.F."/>
            <person name="Shmutz J."/>
            <person name="Schroeder D."/>
            <person name="de Vargas C."/>
            <person name="Verret F."/>
            <person name="von Dassow P."/>
            <person name="Valentin K."/>
            <person name="Van de Peer Y."/>
            <person name="Wheeler G."/>
            <person name="Dacks J.B."/>
            <person name="Delwiche C.F."/>
            <person name="Dyhrman S.T."/>
            <person name="Glockner G."/>
            <person name="John U."/>
            <person name="Richards T."/>
            <person name="Worden A.Z."/>
            <person name="Zhang X."/>
            <person name="Grigoriev I.V."/>
            <person name="Allen A.E."/>
            <person name="Bidle K."/>
            <person name="Borodovsky M."/>
            <person name="Bowler C."/>
            <person name="Brownlee C."/>
            <person name="Cock J.M."/>
            <person name="Elias M."/>
            <person name="Gladyshev V.N."/>
            <person name="Groth M."/>
            <person name="Guda C."/>
            <person name="Hadaegh A."/>
            <person name="Iglesias-Rodriguez M.D."/>
            <person name="Jenkins J."/>
            <person name="Jones B.M."/>
            <person name="Lawson T."/>
            <person name="Leese F."/>
            <person name="Lindquist E."/>
            <person name="Lobanov A."/>
            <person name="Lomsadze A."/>
            <person name="Malik S.B."/>
            <person name="Marsh M.E."/>
            <person name="Mackinder L."/>
            <person name="Mock T."/>
            <person name="Mueller-Roeber B."/>
            <person name="Pagarete A."/>
            <person name="Parker M."/>
            <person name="Probert I."/>
            <person name="Quesneville H."/>
            <person name="Raines C."/>
            <person name="Rensing S.A."/>
            <person name="Riano-Pachon D.M."/>
            <person name="Richier S."/>
            <person name="Rokitta S."/>
            <person name="Shiraiwa Y."/>
            <person name="Soanes D.M."/>
            <person name="van der Giezen M."/>
            <person name="Wahlund T.M."/>
            <person name="Williams B."/>
            <person name="Wilson W."/>
            <person name="Wolfe G."/>
            <person name="Wurch L.L."/>
        </authorList>
    </citation>
    <scope>NUCLEOTIDE SEQUENCE</scope>
</reference>
<dbReference type="SUPFAM" id="SSF63829">
    <property type="entry name" value="Calcium-dependent phosphotriesterase"/>
    <property type="match status" value="1"/>
</dbReference>
<evidence type="ECO:0000256" key="2">
    <source>
        <dbReference type="ARBA" id="ARBA00022737"/>
    </source>
</evidence>
<keyword evidence="9" id="KW-1185">Reference proteome</keyword>
<dbReference type="Gene3D" id="2.60.120.310">
    <property type="entry name" value="Copper type II, ascorbate-dependent monooxygenase, N-terminal domain"/>
    <property type="match status" value="1"/>
</dbReference>
<dbReference type="Pfam" id="PF01436">
    <property type="entry name" value="NHL"/>
    <property type="match status" value="1"/>
</dbReference>
<dbReference type="EnsemblProtists" id="EOD12129">
    <property type="protein sequence ID" value="EOD12129"/>
    <property type="gene ID" value="EMIHUDRAFT_213906"/>
</dbReference>
<evidence type="ECO:0000256" key="6">
    <source>
        <dbReference type="SAM" id="MobiDB-lite"/>
    </source>
</evidence>
<keyword evidence="2" id="KW-0677">Repeat</keyword>
<dbReference type="RefSeq" id="XP_005764558.1">
    <property type="nucleotide sequence ID" value="XM_005764501.1"/>
</dbReference>
<dbReference type="Proteomes" id="UP000013827">
    <property type="component" value="Unassembled WGS sequence"/>
</dbReference>
<keyword evidence="1" id="KW-0732">Signal</keyword>
<dbReference type="InterPro" id="IPR024548">
    <property type="entry name" value="Cu2_monoox_C"/>
</dbReference>
<dbReference type="InterPro" id="IPR008977">
    <property type="entry name" value="PHM/PNGase_F_dom_sf"/>
</dbReference>
<feature type="region of interest" description="Disordered" evidence="6">
    <location>
        <begin position="195"/>
        <end position="225"/>
    </location>
</feature>
<proteinExistence type="predicted"/>
<dbReference type="InterPro" id="IPR014784">
    <property type="entry name" value="Cu2_ascorb_mOase-like_C"/>
</dbReference>
<dbReference type="PROSITE" id="PS51125">
    <property type="entry name" value="NHL"/>
    <property type="match status" value="1"/>
</dbReference>
<dbReference type="InterPro" id="IPR011042">
    <property type="entry name" value="6-blade_b-propeller_TolB-like"/>
</dbReference>
<dbReference type="PaxDb" id="2903-EOD12129"/>
<dbReference type="Gene3D" id="2.60.120.230">
    <property type="match status" value="1"/>
</dbReference>
<protein>
    <recommendedName>
        <fullName evidence="7">Copper type II ascorbate-dependent monooxygenase C-terminal domain-containing protein</fullName>
    </recommendedName>
</protein>
<dbReference type="HOGENOM" id="CLU_492993_0_0_1"/>
<keyword evidence="3" id="KW-1015">Disulfide bond</keyword>
<evidence type="ECO:0000256" key="3">
    <source>
        <dbReference type="ARBA" id="ARBA00023157"/>
    </source>
</evidence>
<keyword evidence="4" id="KW-0325">Glycoprotein</keyword>
<dbReference type="PANTHER" id="PTHR10680:SF28">
    <property type="entry name" value="SMP-30_GLUCONOLACTONASE_LRE-LIKE REGION DOMAIN-CONTAINING PROTEIN"/>
    <property type="match status" value="1"/>
</dbReference>
<dbReference type="AlphaFoldDB" id="A0A0D3ILJ4"/>
<accession>A0A0D3ILJ4</accession>
<organism evidence="8 9">
    <name type="scientific">Emiliania huxleyi (strain CCMP1516)</name>
    <dbReference type="NCBI Taxonomy" id="280463"/>
    <lineage>
        <taxon>Eukaryota</taxon>
        <taxon>Haptista</taxon>
        <taxon>Haptophyta</taxon>
        <taxon>Prymnesiophyceae</taxon>
        <taxon>Isochrysidales</taxon>
        <taxon>Noelaerhabdaceae</taxon>
        <taxon>Emiliania</taxon>
    </lineage>
</organism>
<dbReference type="GO" id="GO:0005507">
    <property type="term" value="F:copper ion binding"/>
    <property type="evidence" value="ECO:0007669"/>
    <property type="project" value="InterPro"/>
</dbReference>
<feature type="compositionally biased region" description="Low complexity" evidence="6">
    <location>
        <begin position="206"/>
        <end position="219"/>
    </location>
</feature>
<dbReference type="InterPro" id="IPR036939">
    <property type="entry name" value="Cu2_ascorb_mOase_N_sf"/>
</dbReference>
<dbReference type="Pfam" id="PF03712">
    <property type="entry name" value="Cu2_monoox_C"/>
    <property type="match status" value="1"/>
</dbReference>
<dbReference type="eggNOG" id="KOG3567">
    <property type="taxonomic scope" value="Eukaryota"/>
</dbReference>
<sequence length="553" mass="58851">MNLTVLNPGSLVSPGVHLLCYGPYAAPRDARALVRFQPDVNMALVHHLIMFASPGAPTSSRASCGGNIIYAWARTGQTTPQGLELSSAATGTAGLAYGVGPGSDIGHFSLQLHYQNMEGKPVFDKSGVRLSFESRPPKTRLRFDVLMSTRVNIPPAVFIDECVACRVTRGGTVFGFRNHAHRLARDIWTDEFDAHGAATPPPGRLPPSRLRASSRNLPAGAAKPSIGRLSAQEPQIIRLLPKPRSLAEGESLELHCLYNASGVDRPTRIGLDERSKEMCNQYYLSTSALRVECDGEVAAPSPPANAALNAAVTGAAADGEWLYFFHRGKANFMNTQPLDFAPILRFSRKHASLGGAIGRGLFTVRASAVLLKLGDGRAAAGPSSFNKPTDVAVERGSGEVYVADGCTLNSTAGGAAAGEYLREWGSAGSQPGQFRVPHGIVIDSRGLVYVADRENSRVQVFTQAGALVTVWASRVGADKGFGSNLVWRAHVSSVSYDPSLDLFAVTEGSNAGSWRANAGRPFSFAVAELEGKRVTQYEVRLGSGRAGLQSMYG</sequence>
<reference evidence="8" key="2">
    <citation type="submission" date="2024-10" db="UniProtKB">
        <authorList>
            <consortium name="EnsemblProtists"/>
        </authorList>
    </citation>
    <scope>IDENTIFICATION</scope>
</reference>
<dbReference type="SUPFAM" id="SSF49742">
    <property type="entry name" value="PHM/PNGase F"/>
    <property type="match status" value="2"/>
</dbReference>
<dbReference type="GO" id="GO:0016715">
    <property type="term" value="F:oxidoreductase activity, acting on paired donors, with incorporation or reduction of molecular oxygen, reduced ascorbate as one donor, and incorporation of one atom of oxygen"/>
    <property type="evidence" value="ECO:0007669"/>
    <property type="project" value="InterPro"/>
</dbReference>
<dbReference type="KEGG" id="ehx:EMIHUDRAFT_213906"/>
<dbReference type="PANTHER" id="PTHR10680">
    <property type="entry name" value="PEPTIDYL-GLYCINE ALPHA-AMIDATING MONOOXYGENASE"/>
    <property type="match status" value="1"/>
</dbReference>